<keyword evidence="2" id="KW-1185">Reference proteome</keyword>
<reference evidence="1 2" key="1">
    <citation type="submission" date="2015-01" db="EMBL/GenBank/DDBJ databases">
        <title>Draft genome sequence of Leucobacter komagatae strain VKM ST2845.</title>
        <authorList>
            <person name="Karlyshev A.V."/>
            <person name="Kudryashova E.B."/>
        </authorList>
    </citation>
    <scope>NUCLEOTIDE SEQUENCE [LARGE SCALE GENOMIC DNA]</scope>
    <source>
        <strain evidence="1 2">VKM ST2845</strain>
    </source>
</reference>
<dbReference type="EMBL" id="JXSQ01000005">
    <property type="protein sequence ID" value="KIP53009.1"/>
    <property type="molecule type" value="Genomic_DNA"/>
</dbReference>
<name>A0A0D0IN75_9MICO</name>
<protein>
    <submittedName>
        <fullName evidence="1">Uncharacterized protein</fullName>
    </submittedName>
</protein>
<dbReference type="Proteomes" id="UP000032120">
    <property type="component" value="Unassembled WGS sequence"/>
</dbReference>
<evidence type="ECO:0000313" key="1">
    <source>
        <dbReference type="EMBL" id="KIP53009.1"/>
    </source>
</evidence>
<accession>A0A0D0IN75</accession>
<dbReference type="AlphaFoldDB" id="A0A0D0IN75"/>
<sequence>MGIASNHIVDAWIRHRDRDIKSDTLTVVLERGVKGETSLGEFDTPLDKSLDQDSTLRARITTVMEKRGLSETDLQELLDQTSVYGVSWVSIDESNRFLLGKAFEKLSPAALNYLGRELRVVVAETANLNAQAVNYADRYLLDRSGLAQRCQHFIEQVDLDALEAAITLGICSPLVLSEALHDDHFYEGVATQPGHVSAGLVVPRADLIGEAVTGIQETSSVILTGPSGVGKSALLWSVPHALPGVLWFRVNRLSPADVAEVLRLCRSHRVSDSSPIGLLIDDAGKGQFSGWSQLREEAAATPGLFIISTARHEDLLSLGDLSGNTTITVSLDESGAEAIFSGLRDRNATDSPHWREAFEQAEGLTLEFTHLLTRGERLSAVIGDQVRRRVSERRTIELELLSLSATADRWSATLPVDKAAEACGVSQFELKEPLARLAEEHLLVERNGTISGVHQLRSAAISNVIHDLPPPTLDHTISRLLSALAPDQIRRFIPNVLRDEPQIGQLIHHVAEREYNDAVKLTAYLRGLRIFDFYERAVNWVDIAERHGIPPANQPVAQLCAITGTVLPDFFPEEFNQAVSDMVAAPESSRGSALIHAIGSQRLAEVLVRADDVDLANELLFEFQGSEIDVVTEFRSALTPSSPLIEAMQRASITQIANILATANSLDSKLAQTLVESCDGEPAIIAKVRSADPWIIDLRIDGSGDEAVAFARVLHISDAVHGDPHDRVIALGRLLLRCFPRTTHVDVKLVLPGGHDYQIGEHQLGATNLRREYDHSELKVTWNQERMQVTKAVLGATDTERLAAALPLLEAASRLTRVVGNAFTAADVRYVDTNQLADEINTLGDGANQIGPSLNGRSRTLDIKGEQESGSMLADPLSGIVTDLTSNVFPRLTNLDNPAALAAHLSDQVIAKSLYRAQQEPWHLLGYDKFPDSLAALETDLQRLLAVVAELAADSSANQAFVRAARAGRHEGALGRAADAARTRARRRLQARKSELEQVGKTIGWRFRAYMSKDDHYQLVPERLITLDVPSLIDWSQAVEGIGAALQASGLPGEKFLLVPLRNGRPVESLAMTLNSTLLPAGTLGAWTTPLAQPHKTPLTMALDETVASVQIASGVLVLSDSQRTHGAVAKVAEDARQGFVRSKRFIDQMPSDSIIAQVSLFLEDLESQLQSEEVGESVGGGIASQFMQMVTQGHQTEMTISMSIARLMALEWDIDRDAAPQIFDLS</sequence>
<proteinExistence type="predicted"/>
<dbReference type="InterPro" id="IPR027417">
    <property type="entry name" value="P-loop_NTPase"/>
</dbReference>
<comment type="caution">
    <text evidence="1">The sequence shown here is derived from an EMBL/GenBank/DDBJ whole genome shotgun (WGS) entry which is preliminary data.</text>
</comment>
<organism evidence="1 2">
    <name type="scientific">Leucobacter komagatae</name>
    <dbReference type="NCBI Taxonomy" id="55969"/>
    <lineage>
        <taxon>Bacteria</taxon>
        <taxon>Bacillati</taxon>
        <taxon>Actinomycetota</taxon>
        <taxon>Actinomycetes</taxon>
        <taxon>Micrococcales</taxon>
        <taxon>Microbacteriaceae</taxon>
        <taxon>Leucobacter</taxon>
    </lineage>
</organism>
<dbReference type="SUPFAM" id="SSF52540">
    <property type="entry name" value="P-loop containing nucleoside triphosphate hydrolases"/>
    <property type="match status" value="1"/>
</dbReference>
<evidence type="ECO:0000313" key="2">
    <source>
        <dbReference type="Proteomes" id="UP000032120"/>
    </source>
</evidence>
<gene>
    <name evidence="1" type="ORF">SD72_05830</name>
</gene>